<sequence>MHRLTLASAGFFVLLSGPALAADAGADLPMTAPGFDWTGYYAGLQAGYGWGSSNISGTEGEPFAASPDLDGGFVGGHVAGLWQFNQAVIGARAELNYSAIDGSTLLEPGNAVGTEIKWLGSVNAEAGLAVDRWLIYGVGGVAFAGIETSQDAGPSFAKTRTSAGWTIGAGVDYALGSNIVVGAQYRYYDFGKEHFDVPDDFSDRDQDVKLHTLGVNFSYKF</sequence>
<evidence type="ECO:0000259" key="7">
    <source>
        <dbReference type="Pfam" id="PF13505"/>
    </source>
</evidence>
<keyword evidence="2 6" id="KW-0732">Signal</keyword>
<feature type="signal peptide" evidence="6">
    <location>
        <begin position="1"/>
        <end position="21"/>
    </location>
</feature>
<dbReference type="Proteomes" id="UP000053176">
    <property type="component" value="Unassembled WGS sequence"/>
</dbReference>
<dbReference type="SUPFAM" id="SSF56925">
    <property type="entry name" value="OMPA-like"/>
    <property type="match status" value="1"/>
</dbReference>
<name>A0A101KWC8_RHILI</name>
<gene>
    <name evidence="8" type="ORF">AU467_13330</name>
</gene>
<dbReference type="AlphaFoldDB" id="A0A101KWC8"/>
<dbReference type="OrthoDB" id="9815357at2"/>
<protein>
    <submittedName>
        <fullName evidence="8">Porin</fullName>
    </submittedName>
</protein>
<dbReference type="InterPro" id="IPR011250">
    <property type="entry name" value="OMP/PagP_B-barrel"/>
</dbReference>
<feature type="chain" id="PRO_5007099321" evidence="6">
    <location>
        <begin position="22"/>
        <end position="221"/>
    </location>
</feature>
<dbReference type="InterPro" id="IPR027385">
    <property type="entry name" value="Beta-barrel_OMP"/>
</dbReference>
<comment type="subcellular location">
    <subcellularLocation>
        <location evidence="1">Cell outer membrane</location>
    </subcellularLocation>
</comment>
<comment type="similarity">
    <text evidence="5">Belongs to the Omp25/RopB family.</text>
</comment>
<dbReference type="PANTHER" id="PTHR34001">
    <property type="entry name" value="BLL7405 PROTEIN"/>
    <property type="match status" value="1"/>
</dbReference>
<accession>A0A101KWC8</accession>
<proteinExistence type="inferred from homology"/>
<keyword evidence="3" id="KW-0472">Membrane</keyword>
<evidence type="ECO:0000313" key="9">
    <source>
        <dbReference type="Proteomes" id="UP000053176"/>
    </source>
</evidence>
<comment type="caution">
    <text evidence="8">The sequence shown here is derived from an EMBL/GenBank/DDBJ whole genome shotgun (WGS) entry which is preliminary data.</text>
</comment>
<dbReference type="PANTHER" id="PTHR34001:SF3">
    <property type="entry name" value="BLL7405 PROTEIN"/>
    <property type="match status" value="1"/>
</dbReference>
<evidence type="ECO:0000256" key="1">
    <source>
        <dbReference type="ARBA" id="ARBA00004442"/>
    </source>
</evidence>
<dbReference type="GO" id="GO:0009279">
    <property type="term" value="C:cell outer membrane"/>
    <property type="evidence" value="ECO:0007669"/>
    <property type="project" value="UniProtKB-SubCell"/>
</dbReference>
<organism evidence="8 9">
    <name type="scientific">Rhizobium loti</name>
    <name type="common">Mesorhizobium loti</name>
    <dbReference type="NCBI Taxonomy" id="381"/>
    <lineage>
        <taxon>Bacteria</taxon>
        <taxon>Pseudomonadati</taxon>
        <taxon>Pseudomonadota</taxon>
        <taxon>Alphaproteobacteria</taxon>
        <taxon>Hyphomicrobiales</taxon>
        <taxon>Phyllobacteriaceae</taxon>
        <taxon>Mesorhizobium</taxon>
    </lineage>
</organism>
<dbReference type="Pfam" id="PF13505">
    <property type="entry name" value="OMP_b-brl"/>
    <property type="match status" value="1"/>
</dbReference>
<evidence type="ECO:0000256" key="5">
    <source>
        <dbReference type="ARBA" id="ARBA00038306"/>
    </source>
</evidence>
<evidence type="ECO:0000256" key="6">
    <source>
        <dbReference type="SAM" id="SignalP"/>
    </source>
</evidence>
<dbReference type="EMBL" id="LPWA01000035">
    <property type="protein sequence ID" value="KUM28172.1"/>
    <property type="molecule type" value="Genomic_DNA"/>
</dbReference>
<dbReference type="Gene3D" id="2.40.160.20">
    <property type="match status" value="1"/>
</dbReference>
<dbReference type="InterPro" id="IPR051692">
    <property type="entry name" value="OMP-like"/>
</dbReference>
<reference evidence="8 9" key="1">
    <citation type="submission" date="2015-12" db="EMBL/GenBank/DDBJ databases">
        <title>Draft genome sequence of Mesorhizobium sp. UFLA 01-765, a multitolerant efficient symbiont and plant-growth promoting strain isolated from Zn-mining soil using Leucaena leucocephala as a trap plant.</title>
        <authorList>
            <person name="Rangel W.M."/>
            <person name="Thijs S."/>
            <person name="Longatti S.M."/>
            <person name="Moreira F.M."/>
            <person name="Weyens N."/>
            <person name="Vangronsveld J."/>
            <person name="Van Hamme J.D."/>
            <person name="Bottos E.M."/>
            <person name="Rineau F."/>
        </authorList>
    </citation>
    <scope>NUCLEOTIDE SEQUENCE [LARGE SCALE GENOMIC DNA]</scope>
    <source>
        <strain evidence="8 9">UFLA 01-765</strain>
    </source>
</reference>
<evidence type="ECO:0000256" key="2">
    <source>
        <dbReference type="ARBA" id="ARBA00022729"/>
    </source>
</evidence>
<evidence type="ECO:0000256" key="4">
    <source>
        <dbReference type="ARBA" id="ARBA00023237"/>
    </source>
</evidence>
<keyword evidence="4" id="KW-0998">Cell outer membrane</keyword>
<evidence type="ECO:0000313" key="8">
    <source>
        <dbReference type="EMBL" id="KUM28172.1"/>
    </source>
</evidence>
<feature type="domain" description="Outer membrane protein beta-barrel" evidence="7">
    <location>
        <begin position="19"/>
        <end position="221"/>
    </location>
</feature>
<evidence type="ECO:0000256" key="3">
    <source>
        <dbReference type="ARBA" id="ARBA00023136"/>
    </source>
</evidence>